<evidence type="ECO:0000313" key="3">
    <source>
        <dbReference type="Proteomes" id="UP001066276"/>
    </source>
</evidence>
<evidence type="ECO:0000256" key="1">
    <source>
        <dbReference type="SAM" id="MobiDB-lite"/>
    </source>
</evidence>
<proteinExistence type="predicted"/>
<accession>A0AAV7N528</accession>
<gene>
    <name evidence="2" type="ORF">NDU88_006967</name>
</gene>
<protein>
    <submittedName>
        <fullName evidence="2">Uncharacterized protein</fullName>
    </submittedName>
</protein>
<keyword evidence="3" id="KW-1185">Reference proteome</keyword>
<dbReference type="AlphaFoldDB" id="A0AAV7N528"/>
<reference evidence="2" key="1">
    <citation type="journal article" date="2022" name="bioRxiv">
        <title>Sequencing and chromosome-scale assembly of the giantPleurodeles waltlgenome.</title>
        <authorList>
            <person name="Brown T."/>
            <person name="Elewa A."/>
            <person name="Iarovenko S."/>
            <person name="Subramanian E."/>
            <person name="Araus A.J."/>
            <person name="Petzold A."/>
            <person name="Susuki M."/>
            <person name="Suzuki K.-i.T."/>
            <person name="Hayashi T."/>
            <person name="Toyoda A."/>
            <person name="Oliveira C."/>
            <person name="Osipova E."/>
            <person name="Leigh N.D."/>
            <person name="Simon A."/>
            <person name="Yun M.H."/>
        </authorList>
    </citation>
    <scope>NUCLEOTIDE SEQUENCE</scope>
    <source>
        <strain evidence="2">20211129_DDA</strain>
        <tissue evidence="2">Liver</tissue>
    </source>
</reference>
<organism evidence="2 3">
    <name type="scientific">Pleurodeles waltl</name>
    <name type="common">Iberian ribbed newt</name>
    <dbReference type="NCBI Taxonomy" id="8319"/>
    <lineage>
        <taxon>Eukaryota</taxon>
        <taxon>Metazoa</taxon>
        <taxon>Chordata</taxon>
        <taxon>Craniata</taxon>
        <taxon>Vertebrata</taxon>
        <taxon>Euteleostomi</taxon>
        <taxon>Amphibia</taxon>
        <taxon>Batrachia</taxon>
        <taxon>Caudata</taxon>
        <taxon>Salamandroidea</taxon>
        <taxon>Salamandridae</taxon>
        <taxon>Pleurodelinae</taxon>
        <taxon>Pleurodeles</taxon>
    </lineage>
</organism>
<comment type="caution">
    <text evidence="2">The sequence shown here is derived from an EMBL/GenBank/DDBJ whole genome shotgun (WGS) entry which is preliminary data.</text>
</comment>
<feature type="region of interest" description="Disordered" evidence="1">
    <location>
        <begin position="36"/>
        <end position="94"/>
    </location>
</feature>
<feature type="compositionally biased region" description="Basic and acidic residues" evidence="1">
    <location>
        <begin position="45"/>
        <end position="68"/>
    </location>
</feature>
<evidence type="ECO:0000313" key="2">
    <source>
        <dbReference type="EMBL" id="KAJ1109607.1"/>
    </source>
</evidence>
<sequence>MRGPNLKKGEQEEWVVEVIRRLPQLLAFIPAMEAQSLGSQWMDTEEAHKKSSNRRGEPEEEEGVHHDPDELEESLGVYSSTDDPLEERRKWDTY</sequence>
<dbReference type="EMBL" id="JANPWB010000013">
    <property type="protein sequence ID" value="KAJ1109607.1"/>
    <property type="molecule type" value="Genomic_DNA"/>
</dbReference>
<name>A0AAV7N528_PLEWA</name>
<dbReference type="Proteomes" id="UP001066276">
    <property type="component" value="Chromosome 9"/>
</dbReference>